<evidence type="ECO:0000313" key="1">
    <source>
        <dbReference type="EMBL" id="GAI80116.1"/>
    </source>
</evidence>
<proteinExistence type="predicted"/>
<comment type="caution">
    <text evidence="1">The sequence shown here is derived from an EMBL/GenBank/DDBJ whole genome shotgun (WGS) entry which is preliminary data.</text>
</comment>
<name>X1SLU6_9ZZZZ</name>
<protein>
    <submittedName>
        <fullName evidence="1">Uncharacterized protein</fullName>
    </submittedName>
</protein>
<feature type="non-terminal residue" evidence="1">
    <location>
        <position position="1"/>
    </location>
</feature>
<organism evidence="1">
    <name type="scientific">marine sediment metagenome</name>
    <dbReference type="NCBI Taxonomy" id="412755"/>
    <lineage>
        <taxon>unclassified sequences</taxon>
        <taxon>metagenomes</taxon>
        <taxon>ecological metagenomes</taxon>
    </lineage>
</organism>
<sequence>GLIGKASDEVTVKLVVPSDYSAKGVETATLIFEVTPQ</sequence>
<dbReference type="AlphaFoldDB" id="X1SLU6"/>
<dbReference type="EMBL" id="BARW01010756">
    <property type="protein sequence ID" value="GAI80116.1"/>
    <property type="molecule type" value="Genomic_DNA"/>
</dbReference>
<gene>
    <name evidence="1" type="ORF">S12H4_21029</name>
</gene>
<reference evidence="1" key="1">
    <citation type="journal article" date="2014" name="Front. Microbiol.">
        <title>High frequency of phylogenetically diverse reductive dehalogenase-homologous genes in deep subseafloor sedimentary metagenomes.</title>
        <authorList>
            <person name="Kawai M."/>
            <person name="Futagami T."/>
            <person name="Toyoda A."/>
            <person name="Takaki Y."/>
            <person name="Nishi S."/>
            <person name="Hori S."/>
            <person name="Arai W."/>
            <person name="Tsubouchi T."/>
            <person name="Morono Y."/>
            <person name="Uchiyama I."/>
            <person name="Ito T."/>
            <person name="Fujiyama A."/>
            <person name="Inagaki F."/>
            <person name="Takami H."/>
        </authorList>
    </citation>
    <scope>NUCLEOTIDE SEQUENCE</scope>
    <source>
        <strain evidence="1">Expedition CK06-06</strain>
    </source>
</reference>
<accession>X1SLU6</accession>